<keyword evidence="1" id="KW-1133">Transmembrane helix</keyword>
<feature type="transmembrane region" description="Helical" evidence="1">
    <location>
        <begin position="142"/>
        <end position="174"/>
    </location>
</feature>
<dbReference type="Proteomes" id="UP001642540">
    <property type="component" value="Unassembled WGS sequence"/>
</dbReference>
<proteinExistence type="predicted"/>
<evidence type="ECO:0000313" key="3">
    <source>
        <dbReference type="Proteomes" id="UP001642540"/>
    </source>
</evidence>
<sequence>MVLIRYGVEIRRAYQSIKPSDPVGFFRLIETTSSFLCKFIAFYYFWRKREVFSRIVKFLDNIELPAYNPCKIQSTFFASTICIFYLIISAVIFLFDSQAVETAGWSIQGWFRRMLEEARYSYFLSSDANPNSNFEPISEFDIFISAVTAISIMFRLIVGFYMDLCILFCVLSLWTPVAGYCRIINEAIEPNESGEVVQSHPLKRRINEMGVIEQFKVLKHLSQLVSNAIGGLLLPAISEIAFGYALDFDNLIVSQDIVYKCKTLLFYLSTLTTLILAAEVCRKISCVKEWLCVHEDELSLSPNELMVVLDDIAQNEMGVSAGGRFIINYSFLGTMVTVLVTFLIIRIQSEVMASQVEKSEAIKLNNS</sequence>
<feature type="transmembrane region" description="Helical" evidence="1">
    <location>
        <begin position="25"/>
        <end position="46"/>
    </location>
</feature>
<keyword evidence="3" id="KW-1185">Reference proteome</keyword>
<keyword evidence="1" id="KW-0472">Membrane</keyword>
<feature type="transmembrane region" description="Helical" evidence="1">
    <location>
        <begin position="326"/>
        <end position="345"/>
    </location>
</feature>
<gene>
    <name evidence="2" type="ORF">ODALV1_LOCUS6481</name>
</gene>
<keyword evidence="1" id="KW-0812">Transmembrane</keyword>
<feature type="transmembrane region" description="Helical" evidence="1">
    <location>
        <begin position="264"/>
        <end position="281"/>
    </location>
</feature>
<comment type="caution">
    <text evidence="2">The sequence shown here is derived from an EMBL/GenBank/DDBJ whole genome shotgun (WGS) entry which is preliminary data.</text>
</comment>
<evidence type="ECO:0000256" key="1">
    <source>
        <dbReference type="SAM" id="Phobius"/>
    </source>
</evidence>
<protein>
    <recommendedName>
        <fullName evidence="4">Gustatory receptor</fullName>
    </recommendedName>
</protein>
<reference evidence="2 3" key="1">
    <citation type="submission" date="2024-08" db="EMBL/GenBank/DDBJ databases">
        <authorList>
            <person name="Cucini C."/>
            <person name="Frati F."/>
        </authorList>
    </citation>
    <scope>NUCLEOTIDE SEQUENCE [LARGE SCALE GENOMIC DNA]</scope>
</reference>
<feature type="transmembrane region" description="Helical" evidence="1">
    <location>
        <begin position="224"/>
        <end position="244"/>
    </location>
</feature>
<organism evidence="2 3">
    <name type="scientific">Orchesella dallaii</name>
    <dbReference type="NCBI Taxonomy" id="48710"/>
    <lineage>
        <taxon>Eukaryota</taxon>
        <taxon>Metazoa</taxon>
        <taxon>Ecdysozoa</taxon>
        <taxon>Arthropoda</taxon>
        <taxon>Hexapoda</taxon>
        <taxon>Collembola</taxon>
        <taxon>Entomobryomorpha</taxon>
        <taxon>Entomobryoidea</taxon>
        <taxon>Orchesellidae</taxon>
        <taxon>Orchesellinae</taxon>
        <taxon>Orchesella</taxon>
    </lineage>
</organism>
<evidence type="ECO:0008006" key="4">
    <source>
        <dbReference type="Google" id="ProtNLM"/>
    </source>
</evidence>
<dbReference type="EMBL" id="CAXLJM020000020">
    <property type="protein sequence ID" value="CAL8086585.1"/>
    <property type="molecule type" value="Genomic_DNA"/>
</dbReference>
<name>A0ABP1Q259_9HEXA</name>
<feature type="transmembrane region" description="Helical" evidence="1">
    <location>
        <begin position="76"/>
        <end position="95"/>
    </location>
</feature>
<evidence type="ECO:0000313" key="2">
    <source>
        <dbReference type="EMBL" id="CAL8086585.1"/>
    </source>
</evidence>
<accession>A0ABP1Q259</accession>